<dbReference type="Pfam" id="PF02230">
    <property type="entry name" value="Abhydrolase_2"/>
    <property type="match status" value="1"/>
</dbReference>
<name>A0A8H5GFB3_9AGAR</name>
<gene>
    <name evidence="11" type="ORF">D9756_000278</name>
</gene>
<comment type="similarity">
    <text evidence="1">Belongs to the AB hydrolase superfamily. AB hydrolase 2 family.</text>
</comment>
<dbReference type="GO" id="GO:0006631">
    <property type="term" value="P:fatty acid metabolic process"/>
    <property type="evidence" value="ECO:0007669"/>
    <property type="project" value="UniProtKB-KW"/>
</dbReference>
<organism evidence="11 12">
    <name type="scientific">Leucocoprinus leucothites</name>
    <dbReference type="NCBI Taxonomy" id="201217"/>
    <lineage>
        <taxon>Eukaryota</taxon>
        <taxon>Fungi</taxon>
        <taxon>Dikarya</taxon>
        <taxon>Basidiomycota</taxon>
        <taxon>Agaricomycotina</taxon>
        <taxon>Agaricomycetes</taxon>
        <taxon>Agaricomycetidae</taxon>
        <taxon>Agaricales</taxon>
        <taxon>Agaricineae</taxon>
        <taxon>Agaricaceae</taxon>
        <taxon>Leucocoprinus</taxon>
    </lineage>
</organism>
<dbReference type="EC" id="3.1.2.22" evidence="2"/>
<evidence type="ECO:0000256" key="6">
    <source>
        <dbReference type="ARBA" id="ARBA00022832"/>
    </source>
</evidence>
<dbReference type="PANTHER" id="PTHR10655">
    <property type="entry name" value="LYSOPHOSPHOLIPASE-RELATED"/>
    <property type="match status" value="1"/>
</dbReference>
<keyword evidence="6" id="KW-0443">Lipid metabolism</keyword>
<keyword evidence="4" id="KW-0719">Serine esterase</keyword>
<dbReference type="SUPFAM" id="SSF53474">
    <property type="entry name" value="alpha/beta-Hydrolases"/>
    <property type="match status" value="1"/>
</dbReference>
<evidence type="ECO:0000259" key="10">
    <source>
        <dbReference type="Pfam" id="PF02230"/>
    </source>
</evidence>
<dbReference type="GO" id="GO:0008474">
    <property type="term" value="F:palmitoyl-(protein) hydrolase activity"/>
    <property type="evidence" value="ECO:0007669"/>
    <property type="project" value="UniProtKB-EC"/>
</dbReference>
<comment type="caution">
    <text evidence="11">The sequence shown here is derived from an EMBL/GenBank/DDBJ whole genome shotgun (WGS) entry which is preliminary data.</text>
</comment>
<dbReference type="GO" id="GO:0052689">
    <property type="term" value="F:carboxylic ester hydrolase activity"/>
    <property type="evidence" value="ECO:0007669"/>
    <property type="project" value="UniProtKB-KW"/>
</dbReference>
<proteinExistence type="inferred from homology"/>
<keyword evidence="5" id="KW-0378">Hydrolase</keyword>
<comment type="function">
    <text evidence="7">Hydrolyzes fatty acids from S-acylated cysteine residues in proteins with a strong preference for palmitoylated G-alpha proteins over other acyl substrates. Mediates the deacylation of G-alpha proteins such as GPA1 in vivo, but has weak or no activity toward palmitoylated Ras proteins. Has weak lysophospholipase activity in vitro; however such activity may not exist in vivo.</text>
</comment>
<evidence type="ECO:0000256" key="8">
    <source>
        <dbReference type="ARBA" id="ARBA00031195"/>
    </source>
</evidence>
<dbReference type="AlphaFoldDB" id="A0A8H5GFB3"/>
<comment type="catalytic activity">
    <reaction evidence="9">
        <text>S-hexadecanoyl-L-cysteinyl-[protein] + H2O = L-cysteinyl-[protein] + hexadecanoate + H(+)</text>
        <dbReference type="Rhea" id="RHEA:19233"/>
        <dbReference type="Rhea" id="RHEA-COMP:10131"/>
        <dbReference type="Rhea" id="RHEA-COMP:11032"/>
        <dbReference type="ChEBI" id="CHEBI:7896"/>
        <dbReference type="ChEBI" id="CHEBI:15377"/>
        <dbReference type="ChEBI" id="CHEBI:15378"/>
        <dbReference type="ChEBI" id="CHEBI:29950"/>
        <dbReference type="ChEBI" id="CHEBI:74151"/>
        <dbReference type="EC" id="3.1.2.22"/>
    </reaction>
</comment>
<evidence type="ECO:0000256" key="5">
    <source>
        <dbReference type="ARBA" id="ARBA00022801"/>
    </source>
</evidence>
<dbReference type="InterPro" id="IPR029058">
    <property type="entry name" value="AB_hydrolase_fold"/>
</dbReference>
<evidence type="ECO:0000256" key="3">
    <source>
        <dbReference type="ARBA" id="ARBA00014923"/>
    </source>
</evidence>
<dbReference type="Gene3D" id="3.40.50.1820">
    <property type="entry name" value="alpha/beta hydrolase"/>
    <property type="match status" value="1"/>
</dbReference>
<keyword evidence="6" id="KW-0276">Fatty acid metabolism</keyword>
<evidence type="ECO:0000256" key="2">
    <source>
        <dbReference type="ARBA" id="ARBA00012423"/>
    </source>
</evidence>
<evidence type="ECO:0000313" key="12">
    <source>
        <dbReference type="Proteomes" id="UP000559027"/>
    </source>
</evidence>
<keyword evidence="12" id="KW-1185">Reference proteome</keyword>
<evidence type="ECO:0000256" key="4">
    <source>
        <dbReference type="ARBA" id="ARBA00022487"/>
    </source>
</evidence>
<sequence length="238" mass="26208">MTSHPLKYLTLPAISKHTATVIFIHGLGDSGNGWKPVADMLRQDPGLNHVKWILPHSHVRPVTANMGFTMPSWFDIYSFGLNAKEDKDGMLESKNLISQLVASEIKSGTPPHRIFLGGFSQGGAMSLLVGLTGDYKLAGLAILSSWLPLRSDFKRMAKPHAPSTSVFWGYGANDALIRSELSEESVRFLETSIGIPRSSRRDQPGLFRKVYSGIGHETNLEELEDLKAFIKKHIPGSV</sequence>
<feature type="domain" description="Phospholipase/carboxylesterase/thioesterase" evidence="10">
    <location>
        <begin position="14"/>
        <end position="234"/>
    </location>
</feature>
<dbReference type="Proteomes" id="UP000559027">
    <property type="component" value="Unassembled WGS sequence"/>
</dbReference>
<dbReference type="OrthoDB" id="2418081at2759"/>
<evidence type="ECO:0000256" key="7">
    <source>
        <dbReference type="ARBA" id="ARBA00029392"/>
    </source>
</evidence>
<protein>
    <recommendedName>
        <fullName evidence="3">Acyl-protein thioesterase 1</fullName>
        <ecNumber evidence="2">3.1.2.22</ecNumber>
    </recommendedName>
    <alternativeName>
        <fullName evidence="8">Palmitoyl-protein hydrolase</fullName>
    </alternativeName>
</protein>
<dbReference type="InterPro" id="IPR003140">
    <property type="entry name" value="PLipase/COase/thioEstase"/>
</dbReference>
<dbReference type="PANTHER" id="PTHR10655:SF17">
    <property type="entry name" value="LYSOPHOSPHOLIPASE-LIKE PROTEIN 1"/>
    <property type="match status" value="1"/>
</dbReference>
<evidence type="ECO:0000313" key="11">
    <source>
        <dbReference type="EMBL" id="KAF5363932.1"/>
    </source>
</evidence>
<dbReference type="GO" id="GO:0005737">
    <property type="term" value="C:cytoplasm"/>
    <property type="evidence" value="ECO:0007669"/>
    <property type="project" value="TreeGrafter"/>
</dbReference>
<evidence type="ECO:0000256" key="9">
    <source>
        <dbReference type="ARBA" id="ARBA00047337"/>
    </source>
</evidence>
<evidence type="ECO:0000256" key="1">
    <source>
        <dbReference type="ARBA" id="ARBA00006499"/>
    </source>
</evidence>
<reference evidence="11 12" key="1">
    <citation type="journal article" date="2020" name="ISME J.">
        <title>Uncovering the hidden diversity of litter-decomposition mechanisms in mushroom-forming fungi.</title>
        <authorList>
            <person name="Floudas D."/>
            <person name="Bentzer J."/>
            <person name="Ahren D."/>
            <person name="Johansson T."/>
            <person name="Persson P."/>
            <person name="Tunlid A."/>
        </authorList>
    </citation>
    <scope>NUCLEOTIDE SEQUENCE [LARGE SCALE GENOMIC DNA]</scope>
    <source>
        <strain evidence="11 12">CBS 146.42</strain>
    </source>
</reference>
<dbReference type="InterPro" id="IPR050565">
    <property type="entry name" value="LYPA1-2/EST-like"/>
</dbReference>
<accession>A0A8H5GFB3</accession>
<dbReference type="EMBL" id="JAACJO010000001">
    <property type="protein sequence ID" value="KAF5363932.1"/>
    <property type="molecule type" value="Genomic_DNA"/>
</dbReference>